<dbReference type="RefSeq" id="WP_100902283.1">
    <property type="nucleotide sequence ID" value="NZ_CAWNNC010000001.1"/>
</dbReference>
<feature type="region of interest" description="Disordered" evidence="1">
    <location>
        <begin position="1"/>
        <end position="25"/>
    </location>
</feature>
<evidence type="ECO:0000256" key="1">
    <source>
        <dbReference type="SAM" id="MobiDB-lite"/>
    </source>
</evidence>
<dbReference type="EMBL" id="CP024785">
    <property type="protein sequence ID" value="AUB42154.1"/>
    <property type="molecule type" value="Genomic_DNA"/>
</dbReference>
<evidence type="ECO:0000313" key="3">
    <source>
        <dbReference type="Proteomes" id="UP000232003"/>
    </source>
</evidence>
<organism evidence="2 3">
    <name type="scientific">Nostoc flagelliforme CCNUN1</name>
    <dbReference type="NCBI Taxonomy" id="2038116"/>
    <lineage>
        <taxon>Bacteria</taxon>
        <taxon>Bacillati</taxon>
        <taxon>Cyanobacteriota</taxon>
        <taxon>Cyanophyceae</taxon>
        <taxon>Nostocales</taxon>
        <taxon>Nostocaceae</taxon>
        <taxon>Nostoc</taxon>
    </lineage>
</organism>
<evidence type="ECO:0000313" key="2">
    <source>
        <dbReference type="EMBL" id="AUB42154.1"/>
    </source>
</evidence>
<gene>
    <name evidence="2" type="ORF">COO91_08261</name>
</gene>
<sequence>MVRKGELTVQGAEAETSIEPQSKKMVKGRGQQIAPVPSAFALVIEQLENAFDDDLRLAIFERLLREQQQIAQQVTEEEKLTKAFEIARLEAIEQAREKGKQSARYEIAQRKREQLAGVQKQFIDVDLEKLIDSCDYLPYETMKQTIDGFAARVGVKLEWKELSDGQFECFACVA</sequence>
<dbReference type="Proteomes" id="UP000232003">
    <property type="component" value="Chromosome"/>
</dbReference>
<proteinExistence type="predicted"/>
<accession>A0A2K8T381</accession>
<dbReference type="OrthoDB" id="515701at2"/>
<reference evidence="2 3" key="1">
    <citation type="submission" date="2017-11" db="EMBL/GenBank/DDBJ databases">
        <title>Complete genome of a free-living desiccation-tolerant cyanobacterium and its photosynthetic adaptation to extreme terrestrial habitat.</title>
        <authorList>
            <person name="Shang J."/>
        </authorList>
    </citation>
    <scope>NUCLEOTIDE SEQUENCE [LARGE SCALE GENOMIC DNA]</scope>
    <source>
        <strain evidence="2 3">CCNUN1</strain>
    </source>
</reference>
<dbReference type="KEGG" id="nfl:COO91_08261"/>
<protein>
    <submittedName>
        <fullName evidence="2">Uncharacterized protein</fullName>
    </submittedName>
</protein>
<keyword evidence="3" id="KW-1185">Reference proteome</keyword>
<name>A0A2K8T381_9NOSO</name>
<dbReference type="AlphaFoldDB" id="A0A2K8T381"/>